<dbReference type="Proteomes" id="UP000317371">
    <property type="component" value="Unassembled WGS sequence"/>
</dbReference>
<dbReference type="Gene3D" id="3.40.50.2300">
    <property type="match status" value="1"/>
</dbReference>
<keyword evidence="1 2" id="KW-0597">Phosphoprotein</keyword>
<dbReference type="PANTHER" id="PTHR44591">
    <property type="entry name" value="STRESS RESPONSE REGULATOR PROTEIN 1"/>
    <property type="match status" value="1"/>
</dbReference>
<gene>
    <name evidence="4" type="ORF">FKZ61_15330</name>
</gene>
<dbReference type="PROSITE" id="PS50110">
    <property type="entry name" value="RESPONSE_REGULATORY"/>
    <property type="match status" value="1"/>
</dbReference>
<feature type="domain" description="Response regulatory" evidence="3">
    <location>
        <begin position="15"/>
        <end position="132"/>
    </location>
</feature>
<evidence type="ECO:0000256" key="2">
    <source>
        <dbReference type="PROSITE-ProRule" id="PRU00169"/>
    </source>
</evidence>
<dbReference type="AlphaFoldDB" id="A0A540VDE6"/>
<protein>
    <submittedName>
        <fullName evidence="4">Response regulator</fullName>
    </submittedName>
</protein>
<evidence type="ECO:0000313" key="4">
    <source>
        <dbReference type="EMBL" id="TQE94795.1"/>
    </source>
</evidence>
<reference evidence="4 5" key="1">
    <citation type="submission" date="2019-06" db="EMBL/GenBank/DDBJ databases">
        <title>Genome sequence of Litorilinea aerophila BAA-2444.</title>
        <authorList>
            <person name="Maclea K.S."/>
            <person name="Maurais E.G."/>
            <person name="Iannazzi L.C."/>
        </authorList>
    </citation>
    <scope>NUCLEOTIDE SEQUENCE [LARGE SCALE GENOMIC DNA]</scope>
    <source>
        <strain evidence="4 5">ATCC BAA-2444</strain>
    </source>
</reference>
<name>A0A540VDE6_9CHLR</name>
<dbReference type="EMBL" id="VIGC01000020">
    <property type="protein sequence ID" value="TQE94795.1"/>
    <property type="molecule type" value="Genomic_DNA"/>
</dbReference>
<dbReference type="CDD" id="cd17546">
    <property type="entry name" value="REC_hyHK_CKI1_RcsC-like"/>
    <property type="match status" value="1"/>
</dbReference>
<dbReference type="Pfam" id="PF00072">
    <property type="entry name" value="Response_reg"/>
    <property type="match status" value="1"/>
</dbReference>
<dbReference type="SUPFAM" id="SSF52172">
    <property type="entry name" value="CheY-like"/>
    <property type="match status" value="1"/>
</dbReference>
<sequence length="139" mass="15427">MKGIQKKRKETILARILVIDDESEVRAVVQELLESVGYEVEGAPNGKVGLQLFRKKPADLIIADILMPEQDGLETILTLLRERPDTKIVAMSGGGRYGLMDYLEIARRFGVRHTIRKPFTLEELVETVQAALGEPSAGP</sequence>
<dbReference type="InterPro" id="IPR050595">
    <property type="entry name" value="Bact_response_regulator"/>
</dbReference>
<dbReference type="InParanoid" id="A0A540VDE6"/>
<evidence type="ECO:0000256" key="1">
    <source>
        <dbReference type="ARBA" id="ARBA00022553"/>
    </source>
</evidence>
<keyword evidence="5" id="KW-1185">Reference proteome</keyword>
<dbReference type="SMART" id="SM00448">
    <property type="entry name" value="REC"/>
    <property type="match status" value="1"/>
</dbReference>
<accession>A0A540VDE6</accession>
<comment type="caution">
    <text evidence="4">The sequence shown here is derived from an EMBL/GenBank/DDBJ whole genome shotgun (WGS) entry which is preliminary data.</text>
</comment>
<organism evidence="4 5">
    <name type="scientific">Litorilinea aerophila</name>
    <dbReference type="NCBI Taxonomy" id="1204385"/>
    <lineage>
        <taxon>Bacteria</taxon>
        <taxon>Bacillati</taxon>
        <taxon>Chloroflexota</taxon>
        <taxon>Caldilineae</taxon>
        <taxon>Caldilineales</taxon>
        <taxon>Caldilineaceae</taxon>
        <taxon>Litorilinea</taxon>
    </lineage>
</organism>
<evidence type="ECO:0000259" key="3">
    <source>
        <dbReference type="PROSITE" id="PS50110"/>
    </source>
</evidence>
<dbReference type="InterPro" id="IPR001789">
    <property type="entry name" value="Sig_transdc_resp-reg_receiver"/>
</dbReference>
<dbReference type="PANTHER" id="PTHR44591:SF23">
    <property type="entry name" value="CHEY SUBFAMILY"/>
    <property type="match status" value="1"/>
</dbReference>
<dbReference type="InterPro" id="IPR011006">
    <property type="entry name" value="CheY-like_superfamily"/>
</dbReference>
<proteinExistence type="predicted"/>
<evidence type="ECO:0000313" key="5">
    <source>
        <dbReference type="Proteomes" id="UP000317371"/>
    </source>
</evidence>
<dbReference type="OrthoDB" id="9790669at2"/>
<feature type="modified residue" description="4-aspartylphosphate" evidence="2">
    <location>
        <position position="64"/>
    </location>
</feature>
<dbReference type="GO" id="GO:0000160">
    <property type="term" value="P:phosphorelay signal transduction system"/>
    <property type="evidence" value="ECO:0007669"/>
    <property type="project" value="InterPro"/>
</dbReference>